<gene>
    <name evidence="1" type="ORF">OYT1_ch2316</name>
</gene>
<dbReference type="EMBL" id="AP018738">
    <property type="protein sequence ID" value="BBE51832.1"/>
    <property type="molecule type" value="Genomic_DNA"/>
</dbReference>
<evidence type="ECO:0000313" key="1">
    <source>
        <dbReference type="EMBL" id="BBE51832.1"/>
    </source>
</evidence>
<dbReference type="OrthoDB" id="5177824at2"/>
<dbReference type="AlphaFoldDB" id="A0A2Z6GEP1"/>
<evidence type="ECO:0000313" key="2">
    <source>
        <dbReference type="Proteomes" id="UP000033070"/>
    </source>
</evidence>
<dbReference type="Proteomes" id="UP000033070">
    <property type="component" value="Chromosome"/>
</dbReference>
<accession>A0A2Z6GEP1</accession>
<protein>
    <submittedName>
        <fullName evidence="1">Long-chain acyl-CoA synthetase</fullName>
    </submittedName>
</protein>
<reference evidence="1 2" key="1">
    <citation type="submission" date="2018-06" db="EMBL/GenBank/DDBJ databases">
        <title>OYT1 Genome Sequencing.</title>
        <authorList>
            <person name="Kato S."/>
            <person name="Itoh T."/>
            <person name="Ohkuma M."/>
        </authorList>
    </citation>
    <scope>NUCLEOTIDE SEQUENCE [LARGE SCALE GENOMIC DNA]</scope>
    <source>
        <strain evidence="1 2">OYT1</strain>
    </source>
</reference>
<sequence length="219" mass="24416">MSFYEELQQATAPERNALLSVLIIGRALQGKVTLDEYVAFLTQAYHHVKHTSPLLMTCGGRVPESHEWIRVALAHYIEEEIGHQEWILSDITACGADAEAARHSQPNLHTELMVAYAYDTIMRKNPCGFFGMVFVLEGTSIQLATHAAGIIKQTLVLPDNAFSYLTSHGSLDLEHIDFFESVVNRLEADEDKQAVIHCAKVFFHLYANIFRSLDAGVAA</sequence>
<dbReference type="KEGG" id="fam:OYT1_ch2316"/>
<dbReference type="RefSeq" id="WP_062626717.1">
    <property type="nucleotide sequence ID" value="NZ_AP018738.1"/>
</dbReference>
<keyword evidence="2" id="KW-1185">Reference proteome</keyword>
<dbReference type="Gene3D" id="1.20.910.10">
    <property type="entry name" value="Heme oxygenase-like"/>
    <property type="match status" value="1"/>
</dbReference>
<proteinExistence type="predicted"/>
<dbReference type="SMART" id="SM01236">
    <property type="entry name" value="Haem_oxygenase_2"/>
    <property type="match status" value="1"/>
</dbReference>
<dbReference type="InterPro" id="IPR016084">
    <property type="entry name" value="Haem_Oase-like_multi-hlx"/>
</dbReference>
<dbReference type="SUPFAM" id="SSF48613">
    <property type="entry name" value="Heme oxygenase-like"/>
    <property type="match status" value="1"/>
</dbReference>
<name>A0A2Z6GEP1_9PROT</name>
<dbReference type="STRING" id="1188319.OYT1_01542"/>
<organism evidence="1 2">
    <name type="scientific">Ferriphaselus amnicola</name>
    <dbReference type="NCBI Taxonomy" id="1188319"/>
    <lineage>
        <taxon>Bacteria</taxon>
        <taxon>Pseudomonadati</taxon>
        <taxon>Pseudomonadota</taxon>
        <taxon>Betaproteobacteria</taxon>
        <taxon>Nitrosomonadales</taxon>
        <taxon>Gallionellaceae</taxon>
        <taxon>Ferriphaselus</taxon>
    </lineage>
</organism>
<dbReference type="Pfam" id="PF14518">
    <property type="entry name" value="Haem_oxygenas_2"/>
    <property type="match status" value="1"/>
</dbReference>